<keyword evidence="2" id="KW-0812">Transmembrane</keyword>
<evidence type="ECO:0000256" key="2">
    <source>
        <dbReference type="SAM" id="Phobius"/>
    </source>
</evidence>
<keyword evidence="2" id="KW-1133">Transmembrane helix</keyword>
<keyword evidence="2" id="KW-0472">Membrane</keyword>
<sequence length="95" mass="10279">MSTEPRKPSRREILKPVELIVISAILGVFTGLITLMSTRDVIFALIAFGIAFIVSLVGIAMFALSVKPDDLERNDIRLQDGDEDNKPGTGGGRGH</sequence>
<dbReference type="EMBL" id="FUKR01000048">
    <property type="protein sequence ID" value="SJN33251.1"/>
    <property type="molecule type" value="Genomic_DNA"/>
</dbReference>
<organism evidence="3 4">
    <name type="scientific">Mycetocola reblochoni REB411</name>
    <dbReference type="NCBI Taxonomy" id="1255698"/>
    <lineage>
        <taxon>Bacteria</taxon>
        <taxon>Bacillati</taxon>
        <taxon>Actinomycetota</taxon>
        <taxon>Actinomycetes</taxon>
        <taxon>Micrococcales</taxon>
        <taxon>Microbacteriaceae</taxon>
        <taxon>Mycetocola</taxon>
    </lineage>
</organism>
<gene>
    <name evidence="3" type="ORF">FM119_08320</name>
</gene>
<evidence type="ECO:0000313" key="3">
    <source>
        <dbReference type="EMBL" id="SJN33251.1"/>
    </source>
</evidence>
<feature type="transmembrane region" description="Helical" evidence="2">
    <location>
        <begin position="16"/>
        <end position="36"/>
    </location>
</feature>
<dbReference type="AlphaFoldDB" id="A0A1R4JLW4"/>
<feature type="transmembrane region" description="Helical" evidence="2">
    <location>
        <begin position="42"/>
        <end position="64"/>
    </location>
</feature>
<protein>
    <submittedName>
        <fullName evidence="3">Uncharacterized protein</fullName>
    </submittedName>
</protein>
<keyword evidence="4" id="KW-1185">Reference proteome</keyword>
<feature type="compositionally biased region" description="Basic and acidic residues" evidence="1">
    <location>
        <begin position="75"/>
        <end position="86"/>
    </location>
</feature>
<feature type="region of interest" description="Disordered" evidence="1">
    <location>
        <begin position="75"/>
        <end position="95"/>
    </location>
</feature>
<reference evidence="4" key="1">
    <citation type="submission" date="2017-02" db="EMBL/GenBank/DDBJ databases">
        <authorList>
            <person name="Dridi B."/>
        </authorList>
    </citation>
    <scope>NUCLEOTIDE SEQUENCE [LARGE SCALE GENOMIC DNA]</scope>
    <source>
        <strain evidence="4">EB411</strain>
    </source>
</reference>
<dbReference type="RefSeq" id="WP_179205270.1">
    <property type="nucleotide sequence ID" value="NZ_FUKR01000048.1"/>
</dbReference>
<evidence type="ECO:0000256" key="1">
    <source>
        <dbReference type="SAM" id="MobiDB-lite"/>
    </source>
</evidence>
<evidence type="ECO:0000313" key="4">
    <source>
        <dbReference type="Proteomes" id="UP000196778"/>
    </source>
</evidence>
<accession>A0A1R4JLW4</accession>
<dbReference type="Proteomes" id="UP000196778">
    <property type="component" value="Unassembled WGS sequence"/>
</dbReference>
<name>A0A1R4JLW4_9MICO</name>
<proteinExistence type="predicted"/>